<dbReference type="AlphaFoldDB" id="A0A086JHL4"/>
<feature type="compositionally biased region" description="Basic and acidic residues" evidence="1">
    <location>
        <begin position="495"/>
        <end position="507"/>
    </location>
</feature>
<feature type="region of interest" description="Disordered" evidence="1">
    <location>
        <begin position="184"/>
        <end position="247"/>
    </location>
</feature>
<feature type="region of interest" description="Disordered" evidence="1">
    <location>
        <begin position="337"/>
        <end position="507"/>
    </location>
</feature>
<feature type="compositionally biased region" description="Low complexity" evidence="1">
    <location>
        <begin position="116"/>
        <end position="133"/>
    </location>
</feature>
<dbReference type="VEuPathDB" id="ToxoDB:TGDOM2_236060"/>
<sequence length="507" mass="53784">MNILPLHFSEGLREATHSSGILEVAREAGKVVQPVARYLSNANSCGVPLELNRLQNKGGLLDCFHQTLGVKLHSNASQHGTRQRAPGAKSRTTNAGLVRASLSSVSLKQTAEGNRSRSSTTASSDSARQSDSSSPPPTNRTARRCRSVSRPPVKGGSPARAPQRKPAALWNALSRELVTGFSVSDAAKPRGMPPRVLSRPTLRSHSRVADENLSATVSAAPRRRLGNAETAAKKPEEGSGTGPGVDRMFPRVARSRAGGYAVAAVSSTASSGEISQNWGRAAPGVARSVGSRRSSTFGSCATPEGRRQEVFLSAGRDSKRRAETPAHRTCSLKPSDRRTVVARPKESTQNAQHEKWTPASGALRSTLFPQSASATRHTQRQLRSTSQAGFLGGAVTPKRGPMSRSSADGVATSNTKEAARCGARSTLQRATQSPAVPTRKPQANGSAMPFSLVSRQSGRLPAAASATEGPGRSRERGVSSFRRSGSKMPPNVPKLDLRKCMQFRTRD</sequence>
<name>A0A086JHL4_TOXGO</name>
<accession>A0A086JHL4</accession>
<feature type="compositionally biased region" description="Polar residues" evidence="1">
    <location>
        <begin position="425"/>
        <end position="445"/>
    </location>
</feature>
<feature type="compositionally biased region" description="Polar residues" evidence="1">
    <location>
        <begin position="403"/>
        <end position="416"/>
    </location>
</feature>
<feature type="compositionally biased region" description="Polar residues" evidence="1">
    <location>
        <begin position="90"/>
        <end position="113"/>
    </location>
</feature>
<dbReference type="OrthoDB" id="10314790at2759"/>
<gene>
    <name evidence="2" type="ORF">TGDOM2_236060</name>
</gene>
<evidence type="ECO:0000313" key="2">
    <source>
        <dbReference type="EMBL" id="KFG31632.1"/>
    </source>
</evidence>
<evidence type="ECO:0000256" key="1">
    <source>
        <dbReference type="SAM" id="MobiDB-lite"/>
    </source>
</evidence>
<dbReference type="EMBL" id="AHZU02001504">
    <property type="protein sequence ID" value="KFG31632.1"/>
    <property type="molecule type" value="Genomic_DNA"/>
</dbReference>
<dbReference type="Proteomes" id="UP000028837">
    <property type="component" value="Unassembled WGS sequence"/>
</dbReference>
<feature type="compositionally biased region" description="Basic and acidic residues" evidence="1">
    <location>
        <begin position="337"/>
        <end position="356"/>
    </location>
</feature>
<protein>
    <submittedName>
        <fullName evidence="2">Uncharacterized protein</fullName>
    </submittedName>
</protein>
<feature type="region of interest" description="Disordered" evidence="1">
    <location>
        <begin position="74"/>
        <end position="166"/>
    </location>
</feature>
<reference evidence="2 3" key="1">
    <citation type="submission" date="2014-02" db="EMBL/GenBank/DDBJ databases">
        <authorList>
            <person name="Sibley D."/>
            <person name="Venepally P."/>
            <person name="Karamycheva S."/>
            <person name="Hadjithomas M."/>
            <person name="Khan A."/>
            <person name="Brunk B."/>
            <person name="Roos D."/>
            <person name="Caler E."/>
            <person name="Lorenzi H."/>
        </authorList>
    </citation>
    <scope>NUCLEOTIDE SEQUENCE [LARGE SCALE GENOMIC DNA]</scope>
    <source>
        <strain evidence="2 3">GAB2-2007-GAL-DOM2</strain>
    </source>
</reference>
<proteinExistence type="predicted"/>
<organism evidence="2 3">
    <name type="scientific">Toxoplasma gondii GAB2-2007-GAL-DOM2</name>
    <dbReference type="NCBI Taxonomy" id="1130820"/>
    <lineage>
        <taxon>Eukaryota</taxon>
        <taxon>Sar</taxon>
        <taxon>Alveolata</taxon>
        <taxon>Apicomplexa</taxon>
        <taxon>Conoidasida</taxon>
        <taxon>Coccidia</taxon>
        <taxon>Eucoccidiorida</taxon>
        <taxon>Eimeriorina</taxon>
        <taxon>Sarcocystidae</taxon>
        <taxon>Toxoplasma</taxon>
    </lineage>
</organism>
<feature type="compositionally biased region" description="Polar residues" evidence="1">
    <location>
        <begin position="367"/>
        <end position="388"/>
    </location>
</feature>
<comment type="caution">
    <text evidence="2">The sequence shown here is derived from an EMBL/GenBank/DDBJ whole genome shotgun (WGS) entry which is preliminary data.</text>
</comment>
<evidence type="ECO:0000313" key="3">
    <source>
        <dbReference type="Proteomes" id="UP000028837"/>
    </source>
</evidence>